<comment type="caution">
    <text evidence="1">The sequence shown here is derived from an EMBL/GenBank/DDBJ whole genome shotgun (WGS) entry which is preliminary data.</text>
</comment>
<sequence length="117" mass="13353">MCPSLYLISGNSQSLSSFSYWLPLFLKHKYVALRFLNQAAYECTAPLDVTPKPDVITRIFVLFQGVSEDELEEWTCALGRVEEGVDQWQDIVGVDKIKMLDTSLFRVLEWGGTMEVK</sequence>
<name>A0A8H5LWA6_9AGAR</name>
<dbReference type="AlphaFoldDB" id="A0A8H5LWA6"/>
<accession>A0A8H5LWA6</accession>
<dbReference type="OrthoDB" id="428577at2759"/>
<evidence type="ECO:0000313" key="2">
    <source>
        <dbReference type="Proteomes" id="UP000559256"/>
    </source>
</evidence>
<dbReference type="EMBL" id="JAACJM010000007">
    <property type="protein sequence ID" value="KAF5371706.1"/>
    <property type="molecule type" value="Genomic_DNA"/>
</dbReference>
<dbReference type="Proteomes" id="UP000559256">
    <property type="component" value="Unassembled WGS sequence"/>
</dbReference>
<reference evidence="1 2" key="1">
    <citation type="journal article" date="2020" name="ISME J.">
        <title>Uncovering the hidden diversity of litter-decomposition mechanisms in mushroom-forming fungi.</title>
        <authorList>
            <person name="Floudas D."/>
            <person name="Bentzer J."/>
            <person name="Ahren D."/>
            <person name="Johansson T."/>
            <person name="Persson P."/>
            <person name="Tunlid A."/>
        </authorList>
    </citation>
    <scope>NUCLEOTIDE SEQUENCE [LARGE SCALE GENOMIC DNA]</scope>
    <source>
        <strain evidence="1 2">CBS 291.85</strain>
    </source>
</reference>
<proteinExistence type="predicted"/>
<protein>
    <submittedName>
        <fullName evidence="1">Uncharacterized protein</fullName>
    </submittedName>
</protein>
<gene>
    <name evidence="1" type="ORF">D9758_003408</name>
</gene>
<evidence type="ECO:0000313" key="1">
    <source>
        <dbReference type="EMBL" id="KAF5371706.1"/>
    </source>
</evidence>
<organism evidence="1 2">
    <name type="scientific">Tetrapyrgos nigripes</name>
    <dbReference type="NCBI Taxonomy" id="182062"/>
    <lineage>
        <taxon>Eukaryota</taxon>
        <taxon>Fungi</taxon>
        <taxon>Dikarya</taxon>
        <taxon>Basidiomycota</taxon>
        <taxon>Agaricomycotina</taxon>
        <taxon>Agaricomycetes</taxon>
        <taxon>Agaricomycetidae</taxon>
        <taxon>Agaricales</taxon>
        <taxon>Marasmiineae</taxon>
        <taxon>Marasmiaceae</taxon>
        <taxon>Tetrapyrgos</taxon>
    </lineage>
</organism>
<keyword evidence="2" id="KW-1185">Reference proteome</keyword>